<reference evidence="2" key="1">
    <citation type="journal article" date="2012" name="Nat. Biotechnol.">
        <title>Draft genome sequence of pigeonpea (Cajanus cajan), an orphan legume crop of resource-poor farmers.</title>
        <authorList>
            <person name="Varshney R.K."/>
            <person name="Chen W."/>
            <person name="Li Y."/>
            <person name="Bharti A.K."/>
            <person name="Saxena R.K."/>
            <person name="Schlueter J.A."/>
            <person name="Donoghue M.T."/>
            <person name="Azam S."/>
            <person name="Fan G."/>
            <person name="Whaley A.M."/>
            <person name="Farmer A.D."/>
            <person name="Sheridan J."/>
            <person name="Iwata A."/>
            <person name="Tuteja R."/>
            <person name="Penmetsa R.V."/>
            <person name="Wu W."/>
            <person name="Upadhyaya H.D."/>
            <person name="Yang S.P."/>
            <person name="Shah T."/>
            <person name="Saxena K.B."/>
            <person name="Michael T."/>
            <person name="McCombie W.R."/>
            <person name="Yang B."/>
            <person name="Zhang G."/>
            <person name="Yang H."/>
            <person name="Wang J."/>
            <person name="Spillane C."/>
            <person name="Cook D.R."/>
            <person name="May G.D."/>
            <person name="Xu X."/>
            <person name="Jackson S.A."/>
        </authorList>
    </citation>
    <scope>NUCLEOTIDE SEQUENCE [LARGE SCALE GENOMIC DNA]</scope>
</reference>
<feature type="region of interest" description="Disordered" evidence="1">
    <location>
        <begin position="1"/>
        <end position="146"/>
    </location>
</feature>
<feature type="compositionally biased region" description="Basic and acidic residues" evidence="1">
    <location>
        <begin position="86"/>
        <end position="98"/>
    </location>
</feature>
<sequence length="332" mass="35910">MPSGAKKRKAARKKKQKESNINPSANNPKDNDDLKSQDGKGSDGNSPVYYEHDGLRNPSNDGSEELEERGPLTAQPRASDVESSEEVPRDVKIDHLLGGEEGGGVLVERGLESEESSESTNASFEHIETAKESHYQDGNGYDISKGESFTQKREDGYCNSVEEAIASHELVKSIDSSPSKMISITEMAPVEETVNSASDPAVTSIKAMNFVSEVEKSDSGSVLLEKSVVHPAEATNFAMKVNEDNAYSLTNQNVTTSSVKEPKPKECDNEVLASLSASPFTKFTNGAENIKDSKTAEQSENQPRVASAPNVVKKTSWLSCCGLFEVLLTSNR</sequence>
<evidence type="ECO:0000313" key="3">
    <source>
        <dbReference type="Proteomes" id="UP000075243"/>
    </source>
</evidence>
<dbReference type="PANTHER" id="PTHR37187">
    <property type="entry name" value="EXPRESSED PROTEIN"/>
    <property type="match status" value="1"/>
</dbReference>
<proteinExistence type="predicted"/>
<feature type="compositionally biased region" description="Basic and acidic residues" evidence="1">
    <location>
        <begin position="125"/>
        <end position="135"/>
    </location>
</feature>
<name>A0A151R697_CAJCA</name>
<feature type="compositionally biased region" description="Basic residues" evidence="1">
    <location>
        <begin position="1"/>
        <end position="16"/>
    </location>
</feature>
<evidence type="ECO:0000313" key="2">
    <source>
        <dbReference type="EMBL" id="KYP38082.1"/>
    </source>
</evidence>
<feature type="compositionally biased region" description="Polar residues" evidence="1">
    <location>
        <begin position="19"/>
        <end position="28"/>
    </location>
</feature>
<dbReference type="Proteomes" id="UP000075243">
    <property type="component" value="Unassembled WGS sequence"/>
</dbReference>
<dbReference type="Gramene" id="C.cajan_36771.t">
    <property type="protein sequence ID" value="C.cajan_36771.t"/>
    <property type="gene ID" value="C.cajan_36771"/>
</dbReference>
<gene>
    <name evidence="2" type="ORF">KK1_040674</name>
</gene>
<organism evidence="2 3">
    <name type="scientific">Cajanus cajan</name>
    <name type="common">Pigeon pea</name>
    <name type="synonym">Cajanus indicus</name>
    <dbReference type="NCBI Taxonomy" id="3821"/>
    <lineage>
        <taxon>Eukaryota</taxon>
        <taxon>Viridiplantae</taxon>
        <taxon>Streptophyta</taxon>
        <taxon>Embryophyta</taxon>
        <taxon>Tracheophyta</taxon>
        <taxon>Spermatophyta</taxon>
        <taxon>Magnoliopsida</taxon>
        <taxon>eudicotyledons</taxon>
        <taxon>Gunneridae</taxon>
        <taxon>Pentapetalae</taxon>
        <taxon>rosids</taxon>
        <taxon>fabids</taxon>
        <taxon>Fabales</taxon>
        <taxon>Fabaceae</taxon>
        <taxon>Papilionoideae</taxon>
        <taxon>50 kb inversion clade</taxon>
        <taxon>NPAAA clade</taxon>
        <taxon>indigoferoid/millettioid clade</taxon>
        <taxon>Phaseoleae</taxon>
        <taxon>Cajanus</taxon>
    </lineage>
</organism>
<dbReference type="AlphaFoldDB" id="A0A151R697"/>
<keyword evidence="3" id="KW-1185">Reference proteome</keyword>
<dbReference type="PANTHER" id="PTHR37187:SF18">
    <property type="match status" value="1"/>
</dbReference>
<dbReference type="EMBL" id="KQ484038">
    <property type="protein sequence ID" value="KYP38082.1"/>
    <property type="molecule type" value="Genomic_DNA"/>
</dbReference>
<dbReference type="OMA" id="VVKKTSW"/>
<protein>
    <submittedName>
        <fullName evidence="2">Uncharacterized protein</fullName>
    </submittedName>
</protein>
<evidence type="ECO:0000256" key="1">
    <source>
        <dbReference type="SAM" id="MobiDB-lite"/>
    </source>
</evidence>
<feature type="compositionally biased region" description="Basic and acidic residues" evidence="1">
    <location>
        <begin position="29"/>
        <end position="41"/>
    </location>
</feature>
<accession>A0A151R697</accession>